<keyword evidence="1" id="KW-0805">Transcription regulation</keyword>
<accession>A0A941BRJ4</accession>
<dbReference type="SUPFAM" id="SSF46894">
    <property type="entry name" value="C-terminal effector domain of the bipartite response regulators"/>
    <property type="match status" value="1"/>
</dbReference>
<dbReference type="GO" id="GO:0003677">
    <property type="term" value="F:DNA binding"/>
    <property type="evidence" value="ECO:0007669"/>
    <property type="project" value="UniProtKB-KW"/>
</dbReference>
<feature type="domain" description="HTH luxR-type" evidence="4">
    <location>
        <begin position="167"/>
        <end position="232"/>
    </location>
</feature>
<dbReference type="InterPro" id="IPR000792">
    <property type="entry name" value="Tscrpt_reg_LuxR_C"/>
</dbReference>
<gene>
    <name evidence="5" type="ORF">KAK06_16120</name>
</gene>
<dbReference type="Proteomes" id="UP000678374">
    <property type="component" value="Unassembled WGS sequence"/>
</dbReference>
<dbReference type="SMART" id="SM00421">
    <property type="entry name" value="HTH_LUXR"/>
    <property type="match status" value="1"/>
</dbReference>
<dbReference type="SUPFAM" id="SSF75516">
    <property type="entry name" value="Pheromone-binding domain of LuxR-like quorum-sensing transcription factors"/>
    <property type="match status" value="1"/>
</dbReference>
<keyword evidence="6" id="KW-1185">Reference proteome</keyword>
<dbReference type="PROSITE" id="PS00622">
    <property type="entry name" value="HTH_LUXR_1"/>
    <property type="match status" value="1"/>
</dbReference>
<evidence type="ECO:0000313" key="6">
    <source>
        <dbReference type="Proteomes" id="UP000678374"/>
    </source>
</evidence>
<sequence>MLFSDFLQLARSSSIAELQERLVAFAHDFQFATITAVLVVEKPVGPPAFRSIGNTPEGFLKAYTNVASSRRDPVLAALKRVSTPVLWDRRTYEEAGAHDLFEEQSAWGYRHGVAIATHLPNGQHLLVGVDRSDPLPNSDAELTRLIADLQLTLAYAQDAAVRLLGVEAAPVSTLTPREVEILKWTMEGKSTWEIGQILSISANTVKFHLKNVTAKLDCASKHTAAVKASRLGLLDPR</sequence>
<dbReference type="PROSITE" id="PS50043">
    <property type="entry name" value="HTH_LUXR_2"/>
    <property type="match status" value="1"/>
</dbReference>
<evidence type="ECO:0000256" key="1">
    <source>
        <dbReference type="ARBA" id="ARBA00023015"/>
    </source>
</evidence>
<organism evidence="5 6">
    <name type="scientific">Ideonella aquatica</name>
    <dbReference type="NCBI Taxonomy" id="2824119"/>
    <lineage>
        <taxon>Bacteria</taxon>
        <taxon>Pseudomonadati</taxon>
        <taxon>Pseudomonadota</taxon>
        <taxon>Betaproteobacteria</taxon>
        <taxon>Burkholderiales</taxon>
        <taxon>Sphaerotilaceae</taxon>
        <taxon>Ideonella</taxon>
    </lineage>
</organism>
<dbReference type="AlphaFoldDB" id="A0A941BRJ4"/>
<dbReference type="Gene3D" id="1.10.10.10">
    <property type="entry name" value="Winged helix-like DNA-binding domain superfamily/Winged helix DNA-binding domain"/>
    <property type="match status" value="1"/>
</dbReference>
<protein>
    <submittedName>
        <fullName evidence="5">Autoinducer binding domain-containing protein</fullName>
    </submittedName>
</protein>
<name>A0A941BRJ4_9BURK</name>
<evidence type="ECO:0000313" key="5">
    <source>
        <dbReference type="EMBL" id="MBQ0960480.1"/>
    </source>
</evidence>
<dbReference type="InterPro" id="IPR036693">
    <property type="entry name" value="TF_LuxR_autoind-bd_dom_sf"/>
</dbReference>
<evidence type="ECO:0000256" key="3">
    <source>
        <dbReference type="ARBA" id="ARBA00023163"/>
    </source>
</evidence>
<keyword evidence="2" id="KW-0238">DNA-binding</keyword>
<dbReference type="InterPro" id="IPR016032">
    <property type="entry name" value="Sig_transdc_resp-reg_C-effctor"/>
</dbReference>
<dbReference type="InterPro" id="IPR036388">
    <property type="entry name" value="WH-like_DNA-bd_sf"/>
</dbReference>
<reference evidence="5" key="1">
    <citation type="submission" date="2021-04" db="EMBL/GenBank/DDBJ databases">
        <title>The genome sequence of Ideonella sp. 4Y11.</title>
        <authorList>
            <person name="Liu Y."/>
        </authorList>
    </citation>
    <scope>NUCLEOTIDE SEQUENCE</scope>
    <source>
        <strain evidence="5">4Y11</strain>
    </source>
</reference>
<dbReference type="InterPro" id="IPR005143">
    <property type="entry name" value="TF_LuxR_autoind-bd_dom"/>
</dbReference>
<dbReference type="PRINTS" id="PR00038">
    <property type="entry name" value="HTHLUXR"/>
</dbReference>
<dbReference type="RefSeq" id="WP_210803147.1">
    <property type="nucleotide sequence ID" value="NZ_JAGQDE010000014.1"/>
</dbReference>
<dbReference type="CDD" id="cd06170">
    <property type="entry name" value="LuxR_C_like"/>
    <property type="match status" value="1"/>
</dbReference>
<dbReference type="GO" id="GO:0006355">
    <property type="term" value="P:regulation of DNA-templated transcription"/>
    <property type="evidence" value="ECO:0007669"/>
    <property type="project" value="InterPro"/>
</dbReference>
<dbReference type="Pfam" id="PF03472">
    <property type="entry name" value="Autoind_bind"/>
    <property type="match status" value="1"/>
</dbReference>
<dbReference type="PANTHER" id="PTHR44688">
    <property type="entry name" value="DNA-BINDING TRANSCRIPTIONAL ACTIVATOR DEVR_DOSR"/>
    <property type="match status" value="1"/>
</dbReference>
<comment type="caution">
    <text evidence="5">The sequence shown here is derived from an EMBL/GenBank/DDBJ whole genome shotgun (WGS) entry which is preliminary data.</text>
</comment>
<dbReference type="Pfam" id="PF00196">
    <property type="entry name" value="GerE"/>
    <property type="match status" value="1"/>
</dbReference>
<evidence type="ECO:0000259" key="4">
    <source>
        <dbReference type="PROSITE" id="PS50043"/>
    </source>
</evidence>
<dbReference type="EMBL" id="JAGQDE010000014">
    <property type="protein sequence ID" value="MBQ0960480.1"/>
    <property type="molecule type" value="Genomic_DNA"/>
</dbReference>
<dbReference type="PANTHER" id="PTHR44688:SF16">
    <property type="entry name" value="DNA-BINDING TRANSCRIPTIONAL ACTIVATOR DEVR_DOSR"/>
    <property type="match status" value="1"/>
</dbReference>
<dbReference type="Gene3D" id="3.30.450.80">
    <property type="entry name" value="Transcription factor LuxR-like, autoinducer-binding domain"/>
    <property type="match status" value="1"/>
</dbReference>
<proteinExistence type="predicted"/>
<evidence type="ECO:0000256" key="2">
    <source>
        <dbReference type="ARBA" id="ARBA00023125"/>
    </source>
</evidence>
<keyword evidence="3" id="KW-0804">Transcription</keyword>